<dbReference type="InterPro" id="IPR037396">
    <property type="entry name" value="FMN_HAD"/>
</dbReference>
<organism evidence="6 7">
    <name type="scientific">Polychaeton citri CBS 116435</name>
    <dbReference type="NCBI Taxonomy" id="1314669"/>
    <lineage>
        <taxon>Eukaryota</taxon>
        <taxon>Fungi</taxon>
        <taxon>Dikarya</taxon>
        <taxon>Ascomycota</taxon>
        <taxon>Pezizomycotina</taxon>
        <taxon>Dothideomycetes</taxon>
        <taxon>Dothideomycetidae</taxon>
        <taxon>Capnodiales</taxon>
        <taxon>Capnodiaceae</taxon>
        <taxon>Polychaeton</taxon>
    </lineage>
</organism>
<dbReference type="Pfam" id="PF01070">
    <property type="entry name" value="FMN_dh"/>
    <property type="match status" value="2"/>
</dbReference>
<evidence type="ECO:0000256" key="3">
    <source>
        <dbReference type="SAM" id="MobiDB-lite"/>
    </source>
</evidence>
<dbReference type="PANTHER" id="PTHR10578">
    <property type="entry name" value="S -2-HYDROXY-ACID OXIDASE-RELATED"/>
    <property type="match status" value="1"/>
</dbReference>
<feature type="region of interest" description="Disordered" evidence="3">
    <location>
        <begin position="398"/>
        <end position="498"/>
    </location>
</feature>
<dbReference type="InterPro" id="IPR013785">
    <property type="entry name" value="Aldolase_TIM"/>
</dbReference>
<dbReference type="OrthoDB" id="1925334at2759"/>
<dbReference type="PROSITE" id="PS51257">
    <property type="entry name" value="PROKAR_LIPOPROTEIN"/>
    <property type="match status" value="1"/>
</dbReference>
<dbReference type="Proteomes" id="UP000799441">
    <property type="component" value="Unassembled WGS sequence"/>
</dbReference>
<evidence type="ECO:0000259" key="5">
    <source>
        <dbReference type="PROSITE" id="PS51349"/>
    </source>
</evidence>
<name>A0A9P4Q4G7_9PEZI</name>
<dbReference type="GO" id="GO:0016491">
    <property type="term" value="F:oxidoreductase activity"/>
    <property type="evidence" value="ECO:0007669"/>
    <property type="project" value="UniProtKB-KW"/>
</dbReference>
<dbReference type="Gene3D" id="3.50.4.10">
    <property type="entry name" value="Hepatocyte Growth Factor"/>
    <property type="match status" value="1"/>
</dbReference>
<evidence type="ECO:0000313" key="7">
    <source>
        <dbReference type="Proteomes" id="UP000799441"/>
    </source>
</evidence>
<keyword evidence="4" id="KW-0732">Signal</keyword>
<dbReference type="EMBL" id="MU003833">
    <property type="protein sequence ID" value="KAF2717964.1"/>
    <property type="molecule type" value="Genomic_DNA"/>
</dbReference>
<sequence length="584" mass="60651">MRVTTTLSSLLGLTIACTIDQEGLPDTGLDTSSWTCGTAPAISNLVCANDFQFAAKNTLSGADYAYYRTAALDEITYNNNMHIWEKIRLNGYTFADVSNVNLKTSILGYQFQAPFFIAPAAYAGKANSGAETNFVKAAASEGLLYVPSISSSQSIETIGSAAASGQIMFHQEYIWSDLSRLQDELSRMEAAGFKAVFLTMDNAGTSGIRTRYMRYGGGAADHASSFTIDAINKIRSMTKLPVVAKGLKTAVDVKKAADIGFPAVYISNHGGRQVDLVPTAVEILLEVHRDYPEVFSKMEIYCDGGVRRADHILILLALGCRAVGLGRSPMYANVYGTSGVTKLIQILKLELQTEMANMGLADVNQWHGNTSFINTRQVELELFGSPLSDDTHVSPTVIPKPLYTGSGSSTVSSATSSTSSSSSLTSSSSNTQTSSSSASSTTSSVSSGGGGGSSSSSSSSSTTSSPSSSSTPTTLTSSTISSSTSSTSTSSAPASTVSVTCPTSNNTVYAGGPNGKQFLIECGIDHVGGDLKSQSVSSFTACINLCDSTAGCVDVSLSGSACYLKKSLGAAKAAGGIQGAKLIS</sequence>
<dbReference type="InterPro" id="IPR000262">
    <property type="entry name" value="FMN-dep_DH"/>
</dbReference>
<protein>
    <submittedName>
        <fullName evidence="6">FMN-linked oxidoreductase</fullName>
    </submittedName>
</protein>
<comment type="cofactor">
    <cofactor evidence="1">
        <name>FMN</name>
        <dbReference type="ChEBI" id="CHEBI:58210"/>
    </cofactor>
</comment>
<feature type="compositionally biased region" description="Low complexity" evidence="3">
    <location>
        <begin position="454"/>
        <end position="498"/>
    </location>
</feature>
<proteinExistence type="predicted"/>
<comment type="caution">
    <text evidence="6">The sequence shown here is derived from an EMBL/GenBank/DDBJ whole genome shotgun (WGS) entry which is preliminary data.</text>
</comment>
<keyword evidence="2" id="KW-0560">Oxidoreductase</keyword>
<dbReference type="Gene3D" id="3.20.20.70">
    <property type="entry name" value="Aldolase class I"/>
    <property type="match status" value="1"/>
</dbReference>
<feature type="domain" description="FMN hydroxy acid dehydrogenase" evidence="5">
    <location>
        <begin position="40"/>
        <end position="376"/>
    </location>
</feature>
<dbReference type="PROSITE" id="PS51349">
    <property type="entry name" value="FMN_HYDROXY_ACID_DH_2"/>
    <property type="match status" value="1"/>
</dbReference>
<dbReference type="PANTHER" id="PTHR10578:SF140">
    <property type="entry name" value="FMN HYDROXY ACID DEHYDROGENASE DOMAIN-CONTAINING PROTEIN"/>
    <property type="match status" value="1"/>
</dbReference>
<accession>A0A9P4Q4G7</accession>
<gene>
    <name evidence="6" type="ORF">K431DRAFT_333315</name>
</gene>
<evidence type="ECO:0000313" key="6">
    <source>
        <dbReference type="EMBL" id="KAF2717964.1"/>
    </source>
</evidence>
<evidence type="ECO:0000256" key="2">
    <source>
        <dbReference type="ARBA" id="ARBA00023002"/>
    </source>
</evidence>
<dbReference type="AlphaFoldDB" id="A0A9P4Q4G7"/>
<feature type="chain" id="PRO_5040296097" evidence="4">
    <location>
        <begin position="17"/>
        <end position="584"/>
    </location>
</feature>
<dbReference type="InterPro" id="IPR008259">
    <property type="entry name" value="FMN_hydac_DH_AS"/>
</dbReference>
<dbReference type="PROSITE" id="PS00557">
    <property type="entry name" value="FMN_HYDROXY_ACID_DH_1"/>
    <property type="match status" value="1"/>
</dbReference>
<evidence type="ECO:0000256" key="1">
    <source>
        <dbReference type="ARBA" id="ARBA00001917"/>
    </source>
</evidence>
<reference evidence="6" key="1">
    <citation type="journal article" date="2020" name="Stud. Mycol.">
        <title>101 Dothideomycetes genomes: a test case for predicting lifestyles and emergence of pathogens.</title>
        <authorList>
            <person name="Haridas S."/>
            <person name="Albert R."/>
            <person name="Binder M."/>
            <person name="Bloem J."/>
            <person name="Labutti K."/>
            <person name="Salamov A."/>
            <person name="Andreopoulos B."/>
            <person name="Baker S."/>
            <person name="Barry K."/>
            <person name="Bills G."/>
            <person name="Bluhm B."/>
            <person name="Cannon C."/>
            <person name="Castanera R."/>
            <person name="Culley D."/>
            <person name="Daum C."/>
            <person name="Ezra D."/>
            <person name="Gonzalez J."/>
            <person name="Henrissat B."/>
            <person name="Kuo A."/>
            <person name="Liang C."/>
            <person name="Lipzen A."/>
            <person name="Lutzoni F."/>
            <person name="Magnuson J."/>
            <person name="Mondo S."/>
            <person name="Nolan M."/>
            <person name="Ohm R."/>
            <person name="Pangilinan J."/>
            <person name="Park H.-J."/>
            <person name="Ramirez L."/>
            <person name="Alfaro M."/>
            <person name="Sun H."/>
            <person name="Tritt A."/>
            <person name="Yoshinaga Y."/>
            <person name="Zwiers L.-H."/>
            <person name="Turgeon B."/>
            <person name="Goodwin S."/>
            <person name="Spatafora J."/>
            <person name="Crous P."/>
            <person name="Grigoriev I."/>
        </authorList>
    </citation>
    <scope>NUCLEOTIDE SEQUENCE</scope>
    <source>
        <strain evidence="6">CBS 116435</strain>
    </source>
</reference>
<keyword evidence="7" id="KW-1185">Reference proteome</keyword>
<feature type="compositionally biased region" description="Low complexity" evidence="3">
    <location>
        <begin position="404"/>
        <end position="446"/>
    </location>
</feature>
<evidence type="ECO:0000256" key="4">
    <source>
        <dbReference type="SAM" id="SignalP"/>
    </source>
</evidence>
<dbReference type="SUPFAM" id="SSF51395">
    <property type="entry name" value="FMN-linked oxidoreductases"/>
    <property type="match status" value="1"/>
</dbReference>
<feature type="signal peptide" evidence="4">
    <location>
        <begin position="1"/>
        <end position="16"/>
    </location>
</feature>